<sequence length="295" mass="31082">MLLDVLAAMWCAGWTTVAAHGVWRRSVRPPSGRPASSRTVRVAARVERVETPRESGTPDGSGIPVVVAFQDPATGERLLLPTAGARNGRLDAAWVGRAVTVRFPAGRPYDFRVEDPSTGRTRRATLPAAAACLAWAGLTAWLVVRDGGAWALLGFGALLAALAARGATANSRTGRRRARLLATAQTATGRIVGSWQFTFHDADGNPHPRHLPVVTFTTADARTVTAVRRPYAATTHPHTLGAEVPVHYAPTDPAILAFDPRADRHAYGCGTALLTALSLAATAAALTGLTLLTRG</sequence>
<name>A0ABX0ZQ60_9ACTN</name>
<keyword evidence="1" id="KW-1133">Transmembrane helix</keyword>
<feature type="transmembrane region" description="Helical" evidence="1">
    <location>
        <begin position="271"/>
        <end position="292"/>
    </location>
</feature>
<evidence type="ECO:0000313" key="3">
    <source>
        <dbReference type="Proteomes" id="UP000734511"/>
    </source>
</evidence>
<keyword evidence="1" id="KW-0812">Transmembrane</keyword>
<evidence type="ECO:0000313" key="2">
    <source>
        <dbReference type="EMBL" id="NJP44424.1"/>
    </source>
</evidence>
<dbReference type="Proteomes" id="UP000734511">
    <property type="component" value="Unassembled WGS sequence"/>
</dbReference>
<proteinExistence type="predicted"/>
<gene>
    <name evidence="2" type="ORF">HCN08_13580</name>
</gene>
<feature type="transmembrane region" description="Helical" evidence="1">
    <location>
        <begin position="149"/>
        <end position="167"/>
    </location>
</feature>
<feature type="transmembrane region" description="Helical" evidence="1">
    <location>
        <begin position="6"/>
        <end position="23"/>
    </location>
</feature>
<accession>A0ABX0ZQ60</accession>
<comment type="caution">
    <text evidence="2">The sequence shown here is derived from an EMBL/GenBank/DDBJ whole genome shotgun (WGS) entry which is preliminary data.</text>
</comment>
<keyword evidence="3" id="KW-1185">Reference proteome</keyword>
<organism evidence="2 3">
    <name type="scientific">Actinacidiphila epipremni</name>
    <dbReference type="NCBI Taxonomy" id="2053013"/>
    <lineage>
        <taxon>Bacteria</taxon>
        <taxon>Bacillati</taxon>
        <taxon>Actinomycetota</taxon>
        <taxon>Actinomycetes</taxon>
        <taxon>Kitasatosporales</taxon>
        <taxon>Streptomycetaceae</taxon>
        <taxon>Actinacidiphila</taxon>
    </lineage>
</organism>
<protein>
    <recommendedName>
        <fullName evidence="4">DUF3592 domain-containing protein</fullName>
    </recommendedName>
</protein>
<evidence type="ECO:0008006" key="4">
    <source>
        <dbReference type="Google" id="ProtNLM"/>
    </source>
</evidence>
<evidence type="ECO:0000256" key="1">
    <source>
        <dbReference type="SAM" id="Phobius"/>
    </source>
</evidence>
<reference evidence="2 3" key="1">
    <citation type="submission" date="2020-03" db="EMBL/GenBank/DDBJ databases">
        <title>WGS of actinomycetes isolated from Thailand.</title>
        <authorList>
            <person name="Thawai C."/>
        </authorList>
    </citation>
    <scope>NUCLEOTIDE SEQUENCE [LARGE SCALE GENOMIC DNA]</scope>
    <source>
        <strain evidence="2 3">PRB2-1</strain>
    </source>
</reference>
<dbReference type="RefSeq" id="WP_167983301.1">
    <property type="nucleotide sequence ID" value="NZ_JAATEJ010000009.1"/>
</dbReference>
<keyword evidence="1" id="KW-0472">Membrane</keyword>
<feature type="transmembrane region" description="Helical" evidence="1">
    <location>
        <begin position="124"/>
        <end position="143"/>
    </location>
</feature>
<dbReference type="EMBL" id="JAATEJ010000009">
    <property type="protein sequence ID" value="NJP44424.1"/>
    <property type="molecule type" value="Genomic_DNA"/>
</dbReference>